<evidence type="ECO:0000313" key="1">
    <source>
        <dbReference type="EMBL" id="GAA1102070.1"/>
    </source>
</evidence>
<keyword evidence="2" id="KW-1185">Reference proteome</keyword>
<dbReference type="RefSeq" id="WP_344625996.1">
    <property type="nucleotide sequence ID" value="NZ_BAAALD010000056.1"/>
</dbReference>
<comment type="caution">
    <text evidence="1">The sequence shown here is derived from an EMBL/GenBank/DDBJ whole genome shotgun (WGS) entry which is preliminary data.</text>
</comment>
<gene>
    <name evidence="1" type="ORF">GCM10009663_50860</name>
</gene>
<dbReference type="Proteomes" id="UP001499987">
    <property type="component" value="Unassembled WGS sequence"/>
</dbReference>
<reference evidence="2" key="1">
    <citation type="journal article" date="2019" name="Int. J. Syst. Evol. Microbiol.">
        <title>The Global Catalogue of Microorganisms (GCM) 10K type strain sequencing project: providing services to taxonomists for standard genome sequencing and annotation.</title>
        <authorList>
            <consortium name="The Broad Institute Genomics Platform"/>
            <consortium name="The Broad Institute Genome Sequencing Center for Infectious Disease"/>
            <person name="Wu L."/>
            <person name="Ma J."/>
        </authorList>
    </citation>
    <scope>NUCLEOTIDE SEQUENCE [LARGE SCALE GENOMIC DNA]</scope>
    <source>
        <strain evidence="2">JCM 13002</strain>
    </source>
</reference>
<organism evidence="1 2">
    <name type="scientific">Kitasatospora arboriphila</name>
    <dbReference type="NCBI Taxonomy" id="258052"/>
    <lineage>
        <taxon>Bacteria</taxon>
        <taxon>Bacillati</taxon>
        <taxon>Actinomycetota</taxon>
        <taxon>Actinomycetes</taxon>
        <taxon>Kitasatosporales</taxon>
        <taxon>Streptomycetaceae</taxon>
        <taxon>Kitasatospora</taxon>
    </lineage>
</organism>
<protein>
    <submittedName>
        <fullName evidence="1">Uncharacterized protein</fullName>
    </submittedName>
</protein>
<dbReference type="EMBL" id="BAAALD010000056">
    <property type="protein sequence ID" value="GAA1102070.1"/>
    <property type="molecule type" value="Genomic_DNA"/>
</dbReference>
<accession>A0ABP4EEX9</accession>
<proteinExistence type="predicted"/>
<name>A0ABP4EEX9_9ACTN</name>
<evidence type="ECO:0000313" key="2">
    <source>
        <dbReference type="Proteomes" id="UP001499987"/>
    </source>
</evidence>
<sequence>MARKRPQHTTFAETVAALPAVPDPGDEEEWGRTGLPGEAAFTDARGRRWHLVRGGLDLRTARRLAVQADVLLVGHWLGDLRDVPADGRQACRQTVKKTLYAAQAPDHAAYEYTSADGTLTMLLLAEYC</sequence>